<dbReference type="AlphaFoldDB" id="A0A7V3YHX8"/>
<keyword evidence="1" id="KW-0812">Transmembrane</keyword>
<keyword evidence="1" id="KW-0472">Membrane</keyword>
<sequence>MTWQKGLYHGKPAGCSARNTKRGMVHWELNLEKGGLMVKKLLPLAVLWLMCFPSLASGYDVLLWGNQEEPAPPQEEFLLLGDLGGHGFSPEAWVNLLPPPEKVVILPSKEDLNRSSKTLNELSRKGYPVVVSDALENFAYSFSFTENYHTVVFFNFLQDVPTASFDRFLQELQEKNPDLVVISGTKGNRAFLEEQFAPFRDRIRFLERDGLPRNFRERITIEEKPVVLFFYSSRCPVCRELKERVTPPVFEKYADKIKVVYLDYTLSKNYEKLVLLEEHWKVEEKTSVEIFSDAGYVATEDPERINALLEELIEKTLKSPKTSPSPRPSPRAEELIFSRFRGFTPWVVAGAGFLDGLNPCAFATIVFMVNLLFVLGHSRQRVVEIGVTYTLAVFVTYLLLGLGIFQVWQTLAVYRIVSRIVYGAMAGVLLVFAVLSVRDAITYKKERKETGMTLGLPKGLRVKINQYLKESFSKRRLFAAAIVSGFAVSILEAGCTGQVYLPTIMYIAREMANYRLKAIGYLVFYNAFFIIPLVAVFLSVFFGSQSKALVEFGRKNILFSKIALACLFVVLSILLLESALT</sequence>
<evidence type="ECO:0000313" key="3">
    <source>
        <dbReference type="EMBL" id="HGI31156.1"/>
    </source>
</evidence>
<gene>
    <name evidence="3" type="ORF">ENV30_07640</name>
</gene>
<feature type="transmembrane region" description="Helical" evidence="1">
    <location>
        <begin position="477"/>
        <end position="501"/>
    </location>
</feature>
<dbReference type="CDD" id="cd02947">
    <property type="entry name" value="TRX_family"/>
    <property type="match status" value="1"/>
</dbReference>
<feature type="transmembrane region" description="Helical" evidence="1">
    <location>
        <begin position="420"/>
        <end position="437"/>
    </location>
</feature>
<dbReference type="SUPFAM" id="SSF52833">
    <property type="entry name" value="Thioredoxin-like"/>
    <property type="match status" value="1"/>
</dbReference>
<dbReference type="InterPro" id="IPR036249">
    <property type="entry name" value="Thioredoxin-like_sf"/>
</dbReference>
<feature type="transmembrane region" description="Helical" evidence="1">
    <location>
        <begin position="521"/>
        <end position="544"/>
    </location>
</feature>
<organism evidence="3">
    <name type="scientific">Candidatus Caldatribacterium californiense</name>
    <dbReference type="NCBI Taxonomy" id="1454726"/>
    <lineage>
        <taxon>Bacteria</taxon>
        <taxon>Pseudomonadati</taxon>
        <taxon>Atribacterota</taxon>
        <taxon>Atribacteria</taxon>
        <taxon>Atribacterales</taxon>
        <taxon>Candidatus Caldatribacteriaceae</taxon>
        <taxon>Candidatus Caldatribacterium</taxon>
    </lineage>
</organism>
<feature type="transmembrane region" description="Helical" evidence="1">
    <location>
        <begin position="346"/>
        <end position="375"/>
    </location>
</feature>
<dbReference type="PROSITE" id="PS51352">
    <property type="entry name" value="THIOREDOXIN_2"/>
    <property type="match status" value="1"/>
</dbReference>
<comment type="caution">
    <text evidence="3">The sequence shown here is derived from an EMBL/GenBank/DDBJ whole genome shotgun (WGS) entry which is preliminary data.</text>
</comment>
<reference evidence="3" key="1">
    <citation type="journal article" date="2020" name="mSystems">
        <title>Genome- and Community-Level Interaction Insights into Carbon Utilization and Element Cycling Functions of Hydrothermarchaeota in Hydrothermal Sediment.</title>
        <authorList>
            <person name="Zhou Z."/>
            <person name="Liu Y."/>
            <person name="Xu W."/>
            <person name="Pan J."/>
            <person name="Luo Z.H."/>
            <person name="Li M."/>
        </authorList>
    </citation>
    <scope>NUCLEOTIDE SEQUENCE [LARGE SCALE GENOMIC DNA]</scope>
    <source>
        <strain evidence="3">SpSt-747</strain>
    </source>
</reference>
<proteinExistence type="predicted"/>
<evidence type="ECO:0000259" key="2">
    <source>
        <dbReference type="PROSITE" id="PS51352"/>
    </source>
</evidence>
<accession>A0A7V3YHX8</accession>
<evidence type="ECO:0000256" key="1">
    <source>
        <dbReference type="SAM" id="Phobius"/>
    </source>
</evidence>
<protein>
    <recommendedName>
        <fullName evidence="2">Thioredoxin domain-containing protein</fullName>
    </recommendedName>
</protein>
<dbReference type="EMBL" id="DTFV01000114">
    <property type="protein sequence ID" value="HGI31156.1"/>
    <property type="molecule type" value="Genomic_DNA"/>
</dbReference>
<dbReference type="Pfam" id="PF13462">
    <property type="entry name" value="Thioredoxin_4"/>
    <property type="match status" value="1"/>
</dbReference>
<feature type="transmembrane region" description="Helical" evidence="1">
    <location>
        <begin position="556"/>
        <end position="576"/>
    </location>
</feature>
<name>A0A7V3YHX8_9BACT</name>
<feature type="transmembrane region" description="Helical" evidence="1">
    <location>
        <begin position="387"/>
        <end position="408"/>
    </location>
</feature>
<dbReference type="Gene3D" id="3.40.30.10">
    <property type="entry name" value="Glutaredoxin"/>
    <property type="match status" value="1"/>
</dbReference>
<keyword evidence="1" id="KW-1133">Transmembrane helix</keyword>
<dbReference type="InterPro" id="IPR012336">
    <property type="entry name" value="Thioredoxin-like_fold"/>
</dbReference>
<feature type="domain" description="Thioredoxin" evidence="2">
    <location>
        <begin position="170"/>
        <end position="314"/>
    </location>
</feature>
<dbReference type="InterPro" id="IPR013766">
    <property type="entry name" value="Thioredoxin_domain"/>
</dbReference>